<proteinExistence type="predicted"/>
<dbReference type="PATRIC" id="fig|388467.6.peg.1038"/>
<organism evidence="2 3">
    <name type="scientific">Planktothrix agardhii (strain NIVA-CYA 126/8)</name>
    <dbReference type="NCBI Taxonomy" id="388467"/>
    <lineage>
        <taxon>Bacteria</taxon>
        <taxon>Bacillati</taxon>
        <taxon>Cyanobacteriota</taxon>
        <taxon>Cyanophyceae</taxon>
        <taxon>Oscillatoriophycideae</taxon>
        <taxon>Oscillatoriales</taxon>
        <taxon>Microcoleaceae</taxon>
        <taxon>Planktothrix</taxon>
    </lineage>
</organism>
<feature type="compositionally biased region" description="Basic and acidic residues" evidence="1">
    <location>
        <begin position="77"/>
        <end position="89"/>
    </location>
</feature>
<protein>
    <recommendedName>
        <fullName evidence="4">DUF433 domain-containing protein</fullName>
    </recommendedName>
</protein>
<dbReference type="PANTHER" id="PTHR34849">
    <property type="entry name" value="SSL5025 PROTEIN"/>
    <property type="match status" value="1"/>
</dbReference>
<dbReference type="EMBL" id="CM002803">
    <property type="protein sequence ID" value="KEI66199.1"/>
    <property type="molecule type" value="Genomic_DNA"/>
</dbReference>
<dbReference type="InterPro" id="IPR009057">
    <property type="entry name" value="Homeodomain-like_sf"/>
</dbReference>
<reference evidence="2 3" key="1">
    <citation type="journal article" date="2014" name="Appl. Environ. Microbiol.">
        <title>Elucidation of insertion elements encoded on plasmids and in vitro construction of shuttle vectors from the toxic cyanobacterium Planktothrix.</title>
        <authorList>
            <person name="Christiansen G."/>
            <person name="Goesmann A."/>
            <person name="Kurmayer R."/>
        </authorList>
    </citation>
    <scope>NUCLEOTIDE SEQUENCE [LARGE SCALE GENOMIC DNA]</scope>
    <source>
        <strain evidence="2 3">NIVA-CYA 126/8</strain>
    </source>
</reference>
<keyword evidence="3" id="KW-1185">Reference proteome</keyword>
<dbReference type="Gene3D" id="1.10.10.10">
    <property type="entry name" value="Winged helix-like DNA-binding domain superfamily/Winged helix DNA-binding domain"/>
    <property type="match status" value="1"/>
</dbReference>
<dbReference type="STRING" id="388467.A19Y_1093"/>
<evidence type="ECO:0000313" key="2">
    <source>
        <dbReference type="EMBL" id="KEI66199.1"/>
    </source>
</evidence>
<evidence type="ECO:0008006" key="4">
    <source>
        <dbReference type="Google" id="ProtNLM"/>
    </source>
</evidence>
<feature type="region of interest" description="Disordered" evidence="1">
    <location>
        <begin position="77"/>
        <end position="106"/>
    </location>
</feature>
<dbReference type="Proteomes" id="UP000027395">
    <property type="component" value="Chromosome"/>
</dbReference>
<dbReference type="InterPro" id="IPR007367">
    <property type="entry name" value="DUF433"/>
</dbReference>
<dbReference type="RefSeq" id="WP_042152638.1">
    <property type="nucleotide sequence ID" value="NZ_CM002803.1"/>
</dbReference>
<dbReference type="PANTHER" id="PTHR34849:SF1">
    <property type="entry name" value="SLR0770 PROTEIN"/>
    <property type="match status" value="1"/>
</dbReference>
<dbReference type="AlphaFoldDB" id="A0A073CD08"/>
<dbReference type="HOGENOM" id="CLU_126005_0_1_3"/>
<dbReference type="Pfam" id="PF04255">
    <property type="entry name" value="DUF433"/>
    <property type="match status" value="1"/>
</dbReference>
<evidence type="ECO:0000256" key="1">
    <source>
        <dbReference type="SAM" id="MobiDB-lite"/>
    </source>
</evidence>
<sequence length="106" mass="12010">MSKESVIIEHIEITPGVLGGKPCISGHRIAVEYIAEMYLKMGISIEEIAGKYDLPLASVHAAMTYYYDHRQEIDRRTAESRARVEELKRNSPPSPLQEKLRAIRGE</sequence>
<dbReference type="SUPFAM" id="SSF46689">
    <property type="entry name" value="Homeodomain-like"/>
    <property type="match status" value="1"/>
</dbReference>
<dbReference type="eggNOG" id="COG2442">
    <property type="taxonomic scope" value="Bacteria"/>
</dbReference>
<accession>A0A073CD08</accession>
<name>A0A073CD08_PLAA1</name>
<evidence type="ECO:0000313" key="3">
    <source>
        <dbReference type="Proteomes" id="UP000027395"/>
    </source>
</evidence>
<gene>
    <name evidence="2" type="ORF">A19Y_1093</name>
</gene>
<dbReference type="InterPro" id="IPR036388">
    <property type="entry name" value="WH-like_DNA-bd_sf"/>
</dbReference>